<gene>
    <name evidence="2" type="ORF">NJU99_12560</name>
</gene>
<dbReference type="EMBL" id="CP100595">
    <property type="protein sequence ID" value="UTJ06067.1"/>
    <property type="molecule type" value="Genomic_DNA"/>
</dbReference>
<keyword evidence="1" id="KW-1133">Transmembrane helix</keyword>
<dbReference type="RefSeq" id="WP_254576247.1">
    <property type="nucleotide sequence ID" value="NZ_CP100595.1"/>
</dbReference>
<feature type="transmembrane region" description="Helical" evidence="1">
    <location>
        <begin position="6"/>
        <end position="25"/>
    </location>
</feature>
<evidence type="ECO:0000313" key="3">
    <source>
        <dbReference type="Proteomes" id="UP001060012"/>
    </source>
</evidence>
<sequence>MKKNSFTLLELILVIVLISILYSSFKLNKISENKLDEISKKLELQLKYLRYKALINSKKINNEDKWYKKRWTLKFFRCNKNIGGIYYAIYSDKNMQGHPNKTESLKDPLSKKYIYNSNSCVESDDTSKYTLLTKNFDIKSVNLTCNDTSSLGQLSFDYNGYIYTKLSNDENSYKLDEDCKIILTNIKNETKEIEIKKETSYVKILNTI</sequence>
<organism evidence="2 3">
    <name type="scientific">Arcobacter roscoffensis</name>
    <dbReference type="NCBI Taxonomy" id="2961520"/>
    <lineage>
        <taxon>Bacteria</taxon>
        <taxon>Pseudomonadati</taxon>
        <taxon>Campylobacterota</taxon>
        <taxon>Epsilonproteobacteria</taxon>
        <taxon>Campylobacterales</taxon>
        <taxon>Arcobacteraceae</taxon>
        <taxon>Arcobacter</taxon>
    </lineage>
</organism>
<reference evidence="2" key="1">
    <citation type="submission" date="2022-07" db="EMBL/GenBank/DDBJ databases">
        <title>Arcobacter roscoffensis sp. nov., a marine bacterium isolated from coastal seawater collected from Roscoff, France.</title>
        <authorList>
            <person name="Pascual J."/>
            <person name="Lepeaux C."/>
            <person name="Methner A."/>
            <person name="Overmann J."/>
        </authorList>
    </citation>
    <scope>NUCLEOTIDE SEQUENCE</scope>
    <source>
        <strain evidence="2">ARW1-2F2</strain>
    </source>
</reference>
<accession>A0ABY5E2G8</accession>
<keyword evidence="1" id="KW-0472">Membrane</keyword>
<keyword evidence="3" id="KW-1185">Reference proteome</keyword>
<dbReference type="Proteomes" id="UP001060012">
    <property type="component" value="Chromosome"/>
</dbReference>
<proteinExistence type="predicted"/>
<evidence type="ECO:0000256" key="1">
    <source>
        <dbReference type="SAM" id="Phobius"/>
    </source>
</evidence>
<protein>
    <submittedName>
        <fullName evidence="2">Type II secretion system protein</fullName>
    </submittedName>
</protein>
<name>A0ABY5E2G8_9BACT</name>
<keyword evidence="1" id="KW-0812">Transmembrane</keyword>
<evidence type="ECO:0000313" key="2">
    <source>
        <dbReference type="EMBL" id="UTJ06067.1"/>
    </source>
</evidence>